<dbReference type="RefSeq" id="WP_161743358.1">
    <property type="nucleotide sequence ID" value="NZ_JAAAMV010000007.1"/>
</dbReference>
<accession>A0ABW9XPK2</accession>
<evidence type="ECO:0000313" key="3">
    <source>
        <dbReference type="Proteomes" id="UP000665561"/>
    </source>
</evidence>
<feature type="domain" description="F5/8 type C" evidence="1">
    <location>
        <begin position="1"/>
        <end position="144"/>
    </location>
</feature>
<dbReference type="InterPro" id="IPR016195">
    <property type="entry name" value="Pol/histidinol_Pase-like"/>
</dbReference>
<proteinExistence type="predicted"/>
<dbReference type="NCBIfam" id="NF038032">
    <property type="entry name" value="CehA_McbA_metalo"/>
    <property type="match status" value="1"/>
</dbReference>
<reference evidence="2 3" key="1">
    <citation type="submission" date="2020-01" db="EMBL/GenBank/DDBJ databases">
        <title>Paenibacillus soybeanensis sp. nov. isolated from the nodules of soybean (Glycine max(L.) Merr).</title>
        <authorList>
            <person name="Wang H."/>
        </authorList>
    </citation>
    <scope>NUCLEOTIDE SEQUENCE [LARGE SCALE GENOMIC DNA]</scope>
    <source>
        <strain evidence="2 3">T1</strain>
    </source>
</reference>
<organism evidence="2 3">
    <name type="scientific">Paenibacillus glycinis</name>
    <dbReference type="NCBI Taxonomy" id="2697035"/>
    <lineage>
        <taxon>Bacteria</taxon>
        <taxon>Bacillati</taxon>
        <taxon>Bacillota</taxon>
        <taxon>Bacilli</taxon>
        <taxon>Bacillales</taxon>
        <taxon>Paenibacillaceae</taxon>
        <taxon>Paenibacillus</taxon>
    </lineage>
</organism>
<dbReference type="InterPro" id="IPR008979">
    <property type="entry name" value="Galactose-bd-like_sf"/>
</dbReference>
<comment type="caution">
    <text evidence="2">The sequence shown here is derived from an EMBL/GenBank/DDBJ whole genome shotgun (WGS) entry which is preliminary data.</text>
</comment>
<dbReference type="Proteomes" id="UP000665561">
    <property type="component" value="Unassembled WGS sequence"/>
</dbReference>
<dbReference type="SUPFAM" id="SSF49785">
    <property type="entry name" value="Galactose-binding domain-like"/>
    <property type="match status" value="1"/>
</dbReference>
<dbReference type="Gene3D" id="2.60.120.260">
    <property type="entry name" value="Galactose-binding domain-like"/>
    <property type="match status" value="2"/>
</dbReference>
<sequence length="648" mass="72850">MTEVNQEVSSGQEATLLSAGKIATAEQALNGFEAGNAIDGRDDTWWEGAPYYKWWKLDLGQLCEIECIFISTTYGAEGDTRYFIEHSPDNLNWLVAFEKGEGMAMPEGGERYVCRFAARYLRVTVTYCSAGETARIRHFQAYGQIAGTGQPDIAPKKVSPAKFSALAFDETSGFEETEVDDIEPGQSDRVLKGGGVGSYLLYRGVDFTEGGVDQLRGQFGFTDLDKAKHVVLEVRAGSLHGEKIGEITLFKQWKRWSILAGRLAHDDRRLLTGMHDIYLIVTNAAPGQQLMIHWLAFAKRAPLPAPRPLPSPLPAPADGEYKIYFGNLHSHTGFSDGIGVPEQAYDYARHTAGLDFLAITEHSNLYDHYLDWEKSRKWADIQLTAGRMTEDGAFLALFGAETTWYNQFGHMNTYNMEFFINAYETQYNDIPSYYETVKQYPDSIQQWNHPWSCGDRHLDGFTPYDAELDRVLHLLEINTIESRELGGLYYYVMALDNGWHVAPVGSQDNHNGQWGTENTLRTAILAEALTTEHFYDAVRHQRVYFTSALHLKVWFKVNGAIMGSRIPCTDRLAIEIKASFAIDTGSRIVKAEILGERGEVLHTVEHDGETLDCKISLVCRQRYVLAKIYQADGEFAATAPVWLESDRA</sequence>
<dbReference type="EMBL" id="JAAAMV010000007">
    <property type="protein sequence ID" value="NBD24565.1"/>
    <property type="molecule type" value="Genomic_DNA"/>
</dbReference>
<protein>
    <recommendedName>
        <fullName evidence="1">F5/8 type C domain-containing protein</fullName>
    </recommendedName>
</protein>
<dbReference type="Pfam" id="PF00754">
    <property type="entry name" value="F5_F8_type_C"/>
    <property type="match status" value="1"/>
</dbReference>
<keyword evidence="3" id="KW-1185">Reference proteome</keyword>
<evidence type="ECO:0000259" key="1">
    <source>
        <dbReference type="PROSITE" id="PS50022"/>
    </source>
</evidence>
<dbReference type="InterPro" id="IPR000421">
    <property type="entry name" value="FA58C"/>
</dbReference>
<name>A0ABW9XPK2_9BACL</name>
<evidence type="ECO:0000313" key="2">
    <source>
        <dbReference type="EMBL" id="NBD24565.1"/>
    </source>
</evidence>
<dbReference type="Gene3D" id="3.20.20.140">
    <property type="entry name" value="Metal-dependent hydrolases"/>
    <property type="match status" value="1"/>
</dbReference>
<dbReference type="SUPFAM" id="SSF89550">
    <property type="entry name" value="PHP domain-like"/>
    <property type="match status" value="1"/>
</dbReference>
<gene>
    <name evidence="2" type="ORF">GT019_11845</name>
</gene>
<dbReference type="PROSITE" id="PS50022">
    <property type="entry name" value="FA58C_3"/>
    <property type="match status" value="1"/>
</dbReference>